<dbReference type="EMBL" id="CAADRA010005124">
    <property type="protein sequence ID" value="VFT85371.1"/>
    <property type="molecule type" value="Genomic_DNA"/>
</dbReference>
<dbReference type="GO" id="GO:0005524">
    <property type="term" value="F:ATP binding"/>
    <property type="evidence" value="ECO:0007669"/>
    <property type="project" value="InterPro"/>
</dbReference>
<dbReference type="EMBL" id="VJMH01005103">
    <property type="protein sequence ID" value="KAF0701039.1"/>
    <property type="molecule type" value="Genomic_DNA"/>
</dbReference>
<dbReference type="GO" id="GO:0004674">
    <property type="term" value="F:protein serine/threonine kinase activity"/>
    <property type="evidence" value="ECO:0007669"/>
    <property type="project" value="TreeGrafter"/>
</dbReference>
<dbReference type="PANTHER" id="PTHR44329">
    <property type="entry name" value="SERINE/THREONINE-PROTEIN KINASE TNNI3K-RELATED"/>
    <property type="match status" value="1"/>
</dbReference>
<dbReference type="Proteomes" id="UP000332933">
    <property type="component" value="Unassembled WGS sequence"/>
</dbReference>
<dbReference type="AlphaFoldDB" id="A0A485KKG4"/>
<dbReference type="Gene3D" id="1.10.510.10">
    <property type="entry name" value="Transferase(Phosphotransferase) domain 1"/>
    <property type="match status" value="1"/>
</dbReference>
<reference evidence="2" key="2">
    <citation type="submission" date="2019-06" db="EMBL/GenBank/DDBJ databases">
        <title>Genomics analysis of Aphanomyces spp. identifies a new class of oomycete effector associated with host adaptation.</title>
        <authorList>
            <person name="Gaulin E."/>
        </authorList>
    </citation>
    <scope>NUCLEOTIDE SEQUENCE</scope>
    <source>
        <strain evidence="2">CBS 578.67</strain>
    </source>
</reference>
<keyword evidence="4" id="KW-1185">Reference proteome</keyword>
<feature type="domain" description="Protein kinase" evidence="1">
    <location>
        <begin position="1"/>
        <end position="106"/>
    </location>
</feature>
<evidence type="ECO:0000259" key="1">
    <source>
        <dbReference type="PROSITE" id="PS50011"/>
    </source>
</evidence>
<dbReference type="InterPro" id="IPR000719">
    <property type="entry name" value="Prot_kinase_dom"/>
</dbReference>
<evidence type="ECO:0000313" key="3">
    <source>
        <dbReference type="EMBL" id="VFT85371.1"/>
    </source>
</evidence>
<accession>A0A485KKG4</accession>
<sequence length="106" mass="11430">MTMGVGTFRWMAPEVIQGQSYTVAADIYSFGCVLSEFDTHLVPFKDLNTCANGQPMSDSAIMVRVAAGQLKPCQPTACCRPDSFWGSAERYGTSIHDLALETCGGL</sequence>
<dbReference type="PROSITE" id="PS50011">
    <property type="entry name" value="PROTEIN_KINASE_DOM"/>
    <property type="match status" value="1"/>
</dbReference>
<dbReference type="InterPro" id="IPR011009">
    <property type="entry name" value="Kinase-like_dom_sf"/>
</dbReference>
<dbReference type="PANTHER" id="PTHR44329:SF214">
    <property type="entry name" value="PROTEIN KINASE DOMAIN-CONTAINING PROTEIN"/>
    <property type="match status" value="1"/>
</dbReference>
<name>A0A485KKG4_9STRA</name>
<evidence type="ECO:0000313" key="2">
    <source>
        <dbReference type="EMBL" id="KAF0701039.1"/>
    </source>
</evidence>
<dbReference type="SUPFAM" id="SSF56112">
    <property type="entry name" value="Protein kinase-like (PK-like)"/>
    <property type="match status" value="1"/>
</dbReference>
<proteinExistence type="predicted"/>
<dbReference type="OrthoDB" id="76895at2759"/>
<organism evidence="3 4">
    <name type="scientific">Aphanomyces stellatus</name>
    <dbReference type="NCBI Taxonomy" id="120398"/>
    <lineage>
        <taxon>Eukaryota</taxon>
        <taxon>Sar</taxon>
        <taxon>Stramenopiles</taxon>
        <taxon>Oomycota</taxon>
        <taxon>Saprolegniomycetes</taxon>
        <taxon>Saprolegniales</taxon>
        <taxon>Verrucalvaceae</taxon>
        <taxon>Aphanomyces</taxon>
    </lineage>
</organism>
<dbReference type="Pfam" id="PF00069">
    <property type="entry name" value="Pkinase"/>
    <property type="match status" value="1"/>
</dbReference>
<reference evidence="3 4" key="1">
    <citation type="submission" date="2019-03" db="EMBL/GenBank/DDBJ databases">
        <authorList>
            <person name="Gaulin E."/>
            <person name="Dumas B."/>
        </authorList>
    </citation>
    <scope>NUCLEOTIDE SEQUENCE [LARGE SCALE GENOMIC DNA]</scope>
    <source>
        <strain evidence="3">CBS 568.67</strain>
    </source>
</reference>
<dbReference type="InterPro" id="IPR051681">
    <property type="entry name" value="Ser/Thr_Kinases-Pseudokinases"/>
</dbReference>
<gene>
    <name evidence="3" type="primary">Aste57867_8485</name>
    <name evidence="2" type="ORF">As57867_008453</name>
    <name evidence="3" type="ORF">ASTE57867_8485</name>
</gene>
<evidence type="ECO:0000313" key="4">
    <source>
        <dbReference type="Proteomes" id="UP000332933"/>
    </source>
</evidence>
<protein>
    <submittedName>
        <fullName evidence="3">Aste57867_8485 protein</fullName>
    </submittedName>
</protein>